<evidence type="ECO:0000313" key="2">
    <source>
        <dbReference type="EMBL" id="MBR0665627.1"/>
    </source>
</evidence>
<feature type="transmembrane region" description="Helical" evidence="1">
    <location>
        <begin position="149"/>
        <end position="169"/>
    </location>
</feature>
<name>A0ABS5EZ94_9PROT</name>
<dbReference type="EMBL" id="JAAGBB010000016">
    <property type="protein sequence ID" value="MBR0665627.1"/>
    <property type="molecule type" value="Genomic_DNA"/>
</dbReference>
<protein>
    <submittedName>
        <fullName evidence="2">DUF3592 domain-containing protein</fullName>
    </submittedName>
</protein>
<keyword evidence="3" id="KW-1185">Reference proteome</keyword>
<evidence type="ECO:0000313" key="3">
    <source>
        <dbReference type="Proteomes" id="UP001196870"/>
    </source>
</evidence>
<comment type="caution">
    <text evidence="2">The sequence shown here is derived from an EMBL/GenBank/DDBJ whole genome shotgun (WGS) entry which is preliminary data.</text>
</comment>
<keyword evidence="1" id="KW-0472">Membrane</keyword>
<evidence type="ECO:0000256" key="1">
    <source>
        <dbReference type="SAM" id="Phobius"/>
    </source>
</evidence>
<gene>
    <name evidence="2" type="ORF">GXW71_14805</name>
</gene>
<organism evidence="2 3">
    <name type="scientific">Plastoroseomonas hellenica</name>
    <dbReference type="NCBI Taxonomy" id="2687306"/>
    <lineage>
        <taxon>Bacteria</taxon>
        <taxon>Pseudomonadati</taxon>
        <taxon>Pseudomonadota</taxon>
        <taxon>Alphaproteobacteria</taxon>
        <taxon>Acetobacterales</taxon>
        <taxon>Acetobacteraceae</taxon>
        <taxon>Plastoroseomonas</taxon>
    </lineage>
</organism>
<dbReference type="Proteomes" id="UP001196870">
    <property type="component" value="Unassembled WGS sequence"/>
</dbReference>
<accession>A0ABS5EZ94</accession>
<proteinExistence type="predicted"/>
<feature type="transmembrane region" description="Helical" evidence="1">
    <location>
        <begin position="26"/>
        <end position="46"/>
    </location>
</feature>
<reference evidence="3" key="1">
    <citation type="journal article" date="2021" name="Syst. Appl. Microbiol.">
        <title>Roseomonas hellenica sp. nov., isolated from roots of wild-growing Alkanna tinctoria.</title>
        <authorList>
            <person name="Rat A."/>
            <person name="Naranjo H.D."/>
            <person name="Lebbe L."/>
            <person name="Cnockaert M."/>
            <person name="Krigas N."/>
            <person name="Grigoriadou K."/>
            <person name="Maloupa E."/>
            <person name="Willems A."/>
        </authorList>
    </citation>
    <scope>NUCLEOTIDE SEQUENCE [LARGE SCALE GENOMIC DNA]</scope>
    <source>
        <strain evidence="3">LMG 31523</strain>
    </source>
</reference>
<sequence length="186" mass="19555">MAPDQPGRAPGAFVTRLRAGPGGRRLIPIILGCVGLIAGFAALVQAGNALMDAAILRSWPLIDAEVVAAEALPQRGRGGLPFHLQLRVTDAAGQPLLGETSSPYRLRGSWSEPARPPMPGDRIRVFLDPDAPQRMRPEDTLSSPWLSGFYALLYGIAGFGALALLILLLRTRAAAPPHGGDSGAPL</sequence>
<keyword evidence="1" id="KW-1133">Transmembrane helix</keyword>
<keyword evidence="1" id="KW-0812">Transmembrane</keyword>
<dbReference type="RefSeq" id="WP_211853299.1">
    <property type="nucleotide sequence ID" value="NZ_JAAGBB010000016.1"/>
</dbReference>